<protein>
    <submittedName>
        <fullName evidence="1">Uncharacterized protein</fullName>
    </submittedName>
</protein>
<name>A0A2P2NBE3_RHIMU</name>
<sequence>MSNFLWFQRMICRVCSLWGMKA</sequence>
<evidence type="ECO:0000313" key="1">
    <source>
        <dbReference type="EMBL" id="MBX39795.1"/>
    </source>
</evidence>
<proteinExistence type="predicted"/>
<reference evidence="1" key="1">
    <citation type="submission" date="2018-02" db="EMBL/GenBank/DDBJ databases">
        <title>Rhizophora mucronata_Transcriptome.</title>
        <authorList>
            <person name="Meera S.P."/>
            <person name="Sreeshan A."/>
            <person name="Augustine A."/>
        </authorList>
    </citation>
    <scope>NUCLEOTIDE SEQUENCE</scope>
    <source>
        <tissue evidence="1">Leaf</tissue>
    </source>
</reference>
<accession>A0A2P2NBE3</accession>
<dbReference type="AlphaFoldDB" id="A0A2P2NBE3"/>
<organism evidence="1">
    <name type="scientific">Rhizophora mucronata</name>
    <name type="common">Asiatic mangrove</name>
    <dbReference type="NCBI Taxonomy" id="61149"/>
    <lineage>
        <taxon>Eukaryota</taxon>
        <taxon>Viridiplantae</taxon>
        <taxon>Streptophyta</taxon>
        <taxon>Embryophyta</taxon>
        <taxon>Tracheophyta</taxon>
        <taxon>Spermatophyta</taxon>
        <taxon>Magnoliopsida</taxon>
        <taxon>eudicotyledons</taxon>
        <taxon>Gunneridae</taxon>
        <taxon>Pentapetalae</taxon>
        <taxon>rosids</taxon>
        <taxon>fabids</taxon>
        <taxon>Malpighiales</taxon>
        <taxon>Rhizophoraceae</taxon>
        <taxon>Rhizophora</taxon>
    </lineage>
</organism>
<dbReference type="EMBL" id="GGEC01059311">
    <property type="protein sequence ID" value="MBX39795.1"/>
    <property type="molecule type" value="Transcribed_RNA"/>
</dbReference>